<dbReference type="OrthoDB" id="5372487at2"/>
<evidence type="ECO:0000256" key="3">
    <source>
        <dbReference type="ARBA" id="ARBA00022840"/>
    </source>
</evidence>
<name>A0A1R4HJJ2_9GAMM</name>
<evidence type="ECO:0000256" key="2">
    <source>
        <dbReference type="ARBA" id="ARBA00022741"/>
    </source>
</evidence>
<evidence type="ECO:0000313" key="7">
    <source>
        <dbReference type="Proteomes" id="UP000195667"/>
    </source>
</evidence>
<dbReference type="Gene3D" id="3.30.1490.20">
    <property type="entry name" value="ATP-grasp fold, A domain"/>
    <property type="match status" value="1"/>
</dbReference>
<dbReference type="PANTHER" id="PTHR43055">
    <property type="entry name" value="FORMATE-DEPENDENT PHOSPHORIBOSYLGLYCINAMIDE FORMYLTRANSFERASE"/>
    <property type="match status" value="1"/>
</dbReference>
<dbReference type="Gene3D" id="3.30.470.20">
    <property type="entry name" value="ATP-grasp fold, B domain"/>
    <property type="match status" value="1"/>
</dbReference>
<evidence type="ECO:0000313" key="6">
    <source>
        <dbReference type="EMBL" id="SJM96397.1"/>
    </source>
</evidence>
<reference evidence="7" key="1">
    <citation type="submission" date="2017-02" db="EMBL/GenBank/DDBJ databases">
        <authorList>
            <person name="Daims H."/>
        </authorList>
    </citation>
    <scope>NUCLEOTIDE SEQUENCE [LARGE SCALE GENOMIC DNA]</scope>
</reference>
<sequence>MKKSENKVFSVLIPDGESWLTYSVQSCLAHIPGVEVIVLSNNAWDPMRFSRYTSQFFSYRCNGGNAAKLAAIEETLKRTHVDIILPVDTSTMRLLSAHGASLLAKTALAPLPDVEAIDIAENKWLLAQWLQKHQIPRPTTLLYQANVSFEQALDTLIFPVLLKPTQQVGDVGIGGRGIQIFKQSSALLEFCKENAETEYVVQSFINGYDIDCSVLCRQGKIQAYTIQKGFMAGSGRFAPPAGIEFVANAKIYDVIKTLVEKMNWTGIAHFDLRYDEQDQQVKVIEINARFWGSLLGSFYAGVNFPYLTCLTGLGLAIPKTDFHLLRYVNGQAAIKILYQRVIQKKREDDHFDHSALAFMIKNPVPMFVAYAGKVYRKVRLGIHGKYYKSSVLGIKNTM</sequence>
<evidence type="ECO:0000256" key="1">
    <source>
        <dbReference type="ARBA" id="ARBA00022598"/>
    </source>
</evidence>
<gene>
    <name evidence="6" type="ORF">CRENPOLYSF1_90001</name>
</gene>
<dbReference type="GO" id="GO:0005829">
    <property type="term" value="C:cytosol"/>
    <property type="evidence" value="ECO:0007669"/>
    <property type="project" value="TreeGrafter"/>
</dbReference>
<evidence type="ECO:0000259" key="5">
    <source>
        <dbReference type="PROSITE" id="PS50975"/>
    </source>
</evidence>
<dbReference type="PANTHER" id="PTHR43055:SF1">
    <property type="entry name" value="FORMATE-DEPENDENT PHOSPHORIBOSYLGLYCINAMIDE FORMYLTRANSFERASE"/>
    <property type="match status" value="1"/>
</dbReference>
<dbReference type="Proteomes" id="UP000195667">
    <property type="component" value="Unassembled WGS sequence"/>
</dbReference>
<dbReference type="GO" id="GO:0046872">
    <property type="term" value="F:metal ion binding"/>
    <property type="evidence" value="ECO:0007669"/>
    <property type="project" value="InterPro"/>
</dbReference>
<dbReference type="InterPro" id="IPR013815">
    <property type="entry name" value="ATP_grasp_subdomain_1"/>
</dbReference>
<proteinExistence type="predicted"/>
<keyword evidence="2 4" id="KW-0547">Nucleotide-binding</keyword>
<keyword evidence="7" id="KW-1185">Reference proteome</keyword>
<dbReference type="Pfam" id="PF02655">
    <property type="entry name" value="ATP-grasp_3"/>
    <property type="match status" value="1"/>
</dbReference>
<dbReference type="InterPro" id="IPR003806">
    <property type="entry name" value="ATP-grasp_PylC-type"/>
</dbReference>
<dbReference type="EMBL" id="FUKI01000170">
    <property type="protein sequence ID" value="SJM96397.1"/>
    <property type="molecule type" value="Genomic_DNA"/>
</dbReference>
<organism evidence="6 7">
    <name type="scientific">Crenothrix polyspora</name>
    <dbReference type="NCBI Taxonomy" id="360316"/>
    <lineage>
        <taxon>Bacteria</taxon>
        <taxon>Pseudomonadati</taxon>
        <taxon>Pseudomonadota</taxon>
        <taxon>Gammaproteobacteria</taxon>
        <taxon>Methylococcales</taxon>
        <taxon>Crenotrichaceae</taxon>
        <taxon>Crenothrix</taxon>
    </lineage>
</organism>
<dbReference type="AlphaFoldDB" id="A0A1R4HJJ2"/>
<dbReference type="SUPFAM" id="SSF56059">
    <property type="entry name" value="Glutathione synthetase ATP-binding domain-like"/>
    <property type="match status" value="1"/>
</dbReference>
<dbReference type="PROSITE" id="PS50975">
    <property type="entry name" value="ATP_GRASP"/>
    <property type="match status" value="1"/>
</dbReference>
<dbReference type="RefSeq" id="WP_087145223.1">
    <property type="nucleotide sequence ID" value="NZ_FUKI01000170.1"/>
</dbReference>
<accession>A0A1R4HJJ2</accession>
<keyword evidence="3 4" id="KW-0067">ATP-binding</keyword>
<protein>
    <submittedName>
        <fullName evidence="6">Putative Carbamoylphosphate synthase large subunit</fullName>
    </submittedName>
</protein>
<feature type="domain" description="ATP-grasp" evidence="5">
    <location>
        <begin position="127"/>
        <end position="315"/>
    </location>
</feature>
<keyword evidence="1" id="KW-0436">Ligase</keyword>
<dbReference type="GO" id="GO:0005524">
    <property type="term" value="F:ATP binding"/>
    <property type="evidence" value="ECO:0007669"/>
    <property type="project" value="UniProtKB-UniRule"/>
</dbReference>
<dbReference type="GO" id="GO:0016874">
    <property type="term" value="F:ligase activity"/>
    <property type="evidence" value="ECO:0007669"/>
    <property type="project" value="UniProtKB-KW"/>
</dbReference>
<dbReference type="InterPro" id="IPR011761">
    <property type="entry name" value="ATP-grasp"/>
</dbReference>
<evidence type="ECO:0000256" key="4">
    <source>
        <dbReference type="PROSITE-ProRule" id="PRU00409"/>
    </source>
</evidence>